<dbReference type="CDD" id="cd00140">
    <property type="entry name" value="beta_clamp"/>
    <property type="match status" value="1"/>
</dbReference>
<evidence type="ECO:0000313" key="9">
    <source>
        <dbReference type="EMBL" id="QJA74775.1"/>
    </source>
</evidence>
<dbReference type="GO" id="GO:0003887">
    <property type="term" value="F:DNA-directed DNA polymerase activity"/>
    <property type="evidence" value="ECO:0007669"/>
    <property type="project" value="UniProtKB-KW"/>
</dbReference>
<name>A0A6M3K1Y5_9ZZZZ</name>
<organism evidence="9">
    <name type="scientific">viral metagenome</name>
    <dbReference type="NCBI Taxonomy" id="1070528"/>
    <lineage>
        <taxon>unclassified sequences</taxon>
        <taxon>metagenomes</taxon>
        <taxon>organismal metagenomes</taxon>
    </lineage>
</organism>
<sequence>MGAKKMADEKVLAKVTVGRQAFLDNLSTAKKTSGGSKKLAVLNYALVTIKNKVAVISATNLETAFVNVLTDAPDSDPLIYDTMRVLEIKKPDARVLINIDKVLKIVKKFSKSRDRITLEVCGSDEKNPVPWFRIDGKFTLLDCMNPDDYPVIPHPHYTRFYPAMDYDALNLINIGVWKDETRAHLKSILFDRENGYYACTDGSRLHLHRMPPVTGLKQILFPKAALELLNSPYLKKARTDLVCMDKTGVFVYMLLETGFVCSRLYDGDFPKYMEVIDSDLTSILSMSDKSKLVELLAEAQAIGDGSSYQGLIMSFNGSFNITATNPDLGEYCHDVPAEVYSFCGNDGKTMMNPSHLIDGINLVPSKGVNIYFTCDYCGPAIIETPDRSIVAAVMPMRLE</sequence>
<dbReference type="GO" id="GO:0005737">
    <property type="term" value="C:cytoplasm"/>
    <property type="evidence" value="ECO:0007669"/>
    <property type="project" value="UniProtKB-SubCell"/>
</dbReference>
<keyword evidence="7" id="KW-0239">DNA-directed DNA polymerase</keyword>
<dbReference type="PANTHER" id="PTHR30478">
    <property type="entry name" value="DNA POLYMERASE III SUBUNIT BETA"/>
    <property type="match status" value="1"/>
</dbReference>
<evidence type="ECO:0000256" key="1">
    <source>
        <dbReference type="ARBA" id="ARBA00004496"/>
    </source>
</evidence>
<comment type="subcellular location">
    <subcellularLocation>
        <location evidence="1">Cytoplasm</location>
    </subcellularLocation>
</comment>
<dbReference type="SMART" id="SM00480">
    <property type="entry name" value="POL3Bc"/>
    <property type="match status" value="1"/>
</dbReference>
<evidence type="ECO:0000256" key="6">
    <source>
        <dbReference type="ARBA" id="ARBA00022705"/>
    </source>
</evidence>
<accession>A0A6M3K1Y5</accession>
<keyword evidence="6" id="KW-0235">DNA replication</keyword>
<proteinExistence type="inferred from homology"/>
<evidence type="ECO:0000256" key="3">
    <source>
        <dbReference type="ARBA" id="ARBA00022490"/>
    </source>
</evidence>
<dbReference type="Gene3D" id="3.70.10.10">
    <property type="match status" value="1"/>
</dbReference>
<evidence type="ECO:0000256" key="7">
    <source>
        <dbReference type="ARBA" id="ARBA00022932"/>
    </source>
</evidence>
<dbReference type="PANTHER" id="PTHR30478:SF0">
    <property type="entry name" value="BETA SLIDING CLAMP"/>
    <property type="match status" value="1"/>
</dbReference>
<dbReference type="InterPro" id="IPR001001">
    <property type="entry name" value="DNA_polIII_beta"/>
</dbReference>
<protein>
    <submittedName>
        <fullName evidence="9">Putative DNA polymerase</fullName>
    </submittedName>
</protein>
<keyword evidence="4" id="KW-0808">Transferase</keyword>
<dbReference type="AlphaFoldDB" id="A0A6M3K1Y5"/>
<comment type="similarity">
    <text evidence="2">Belongs to the beta sliding clamp family.</text>
</comment>
<dbReference type="Gene3D" id="3.10.150.10">
    <property type="entry name" value="DNA Polymerase III, subunit A, domain 2"/>
    <property type="match status" value="1"/>
</dbReference>
<dbReference type="GO" id="GO:0009360">
    <property type="term" value="C:DNA polymerase III complex"/>
    <property type="evidence" value="ECO:0007669"/>
    <property type="project" value="InterPro"/>
</dbReference>
<keyword evidence="5" id="KW-0548">Nucleotidyltransferase</keyword>
<dbReference type="EMBL" id="MT142120">
    <property type="protein sequence ID" value="QJA74775.1"/>
    <property type="molecule type" value="Genomic_DNA"/>
</dbReference>
<gene>
    <name evidence="9" type="ORF">MM415A01929_0013</name>
</gene>
<dbReference type="SUPFAM" id="SSF55979">
    <property type="entry name" value="DNA clamp"/>
    <property type="match status" value="2"/>
</dbReference>
<dbReference type="GO" id="GO:0006271">
    <property type="term" value="P:DNA strand elongation involved in DNA replication"/>
    <property type="evidence" value="ECO:0007669"/>
    <property type="project" value="TreeGrafter"/>
</dbReference>
<evidence type="ECO:0000256" key="8">
    <source>
        <dbReference type="ARBA" id="ARBA00023125"/>
    </source>
</evidence>
<dbReference type="GO" id="GO:0003677">
    <property type="term" value="F:DNA binding"/>
    <property type="evidence" value="ECO:0007669"/>
    <property type="project" value="UniProtKB-KW"/>
</dbReference>
<evidence type="ECO:0000256" key="2">
    <source>
        <dbReference type="ARBA" id="ARBA00010752"/>
    </source>
</evidence>
<evidence type="ECO:0000256" key="5">
    <source>
        <dbReference type="ARBA" id="ARBA00022695"/>
    </source>
</evidence>
<evidence type="ECO:0000256" key="4">
    <source>
        <dbReference type="ARBA" id="ARBA00022679"/>
    </source>
</evidence>
<dbReference type="InterPro" id="IPR046938">
    <property type="entry name" value="DNA_clamp_sf"/>
</dbReference>
<keyword evidence="3" id="KW-0963">Cytoplasm</keyword>
<keyword evidence="8" id="KW-0238">DNA-binding</keyword>
<reference evidence="9" key="1">
    <citation type="submission" date="2020-03" db="EMBL/GenBank/DDBJ databases">
        <title>The deep terrestrial virosphere.</title>
        <authorList>
            <person name="Holmfeldt K."/>
            <person name="Nilsson E."/>
            <person name="Simone D."/>
            <person name="Lopez-Fernandez M."/>
            <person name="Wu X."/>
            <person name="de Brujin I."/>
            <person name="Lundin D."/>
            <person name="Andersson A."/>
            <person name="Bertilsson S."/>
            <person name="Dopson M."/>
        </authorList>
    </citation>
    <scope>NUCLEOTIDE SEQUENCE</scope>
    <source>
        <strain evidence="9">MM415A01929</strain>
    </source>
</reference>